<evidence type="ECO:0008006" key="8">
    <source>
        <dbReference type="Google" id="ProtNLM"/>
    </source>
</evidence>
<dbReference type="Proteomes" id="UP000663877">
    <property type="component" value="Unassembled WGS sequence"/>
</dbReference>
<name>A0A813ULI4_9BILA</name>
<feature type="compositionally biased region" description="Basic residues" evidence="1">
    <location>
        <begin position="179"/>
        <end position="191"/>
    </location>
</feature>
<gene>
    <name evidence="2" type="ORF">BJG266_LOCUS6443</name>
    <name evidence="3" type="ORF">IZO911_LOCUS13398</name>
    <name evidence="5" type="ORF">KXQ929_LOCUS10488</name>
    <name evidence="4" type="ORF">QVE165_LOCUS15810</name>
</gene>
<accession>A0A813ULI4</accession>
<keyword evidence="6" id="KW-1185">Reference proteome</keyword>
<evidence type="ECO:0000313" key="3">
    <source>
        <dbReference type="EMBL" id="CAF0922574.1"/>
    </source>
</evidence>
<dbReference type="EMBL" id="CAJNOE010000107">
    <property type="protein sequence ID" value="CAF0922574.1"/>
    <property type="molecule type" value="Genomic_DNA"/>
</dbReference>
<reference evidence="2" key="1">
    <citation type="submission" date="2021-02" db="EMBL/GenBank/DDBJ databases">
        <authorList>
            <person name="Nowell W R."/>
        </authorList>
    </citation>
    <scope>NUCLEOTIDE SEQUENCE</scope>
</reference>
<evidence type="ECO:0000313" key="2">
    <source>
        <dbReference type="EMBL" id="CAF0824361.1"/>
    </source>
</evidence>
<dbReference type="AlphaFoldDB" id="A0A813ULI4"/>
<dbReference type="InterPro" id="IPR025494">
    <property type="entry name" value="DUF4385"/>
</dbReference>
<evidence type="ECO:0000256" key="1">
    <source>
        <dbReference type="SAM" id="MobiDB-lite"/>
    </source>
</evidence>
<sequence length="191" mass="22700">MPRKRTVSSTSNKAKKRLPSYLDFDHDSYGWKANIDYREHPELYRIGRGEQGVLTCQPYKGEICPHWRFKTVPEAIESSNKIHEMFLNYLKQNDFVGADMARKYLQMGFTRSRRYANHASGTKYDQTTYDILPQEETHMTNEKARSAEIFKQKWFEAKDNDLYKEMATKHRTTYETKPTKTRRNTVTHKNE</sequence>
<evidence type="ECO:0000313" key="6">
    <source>
        <dbReference type="Proteomes" id="UP000663832"/>
    </source>
</evidence>
<proteinExistence type="predicted"/>
<dbReference type="Proteomes" id="UP000663860">
    <property type="component" value="Unassembled WGS sequence"/>
</dbReference>
<dbReference type="OrthoDB" id="2589819at2759"/>
<evidence type="ECO:0000313" key="4">
    <source>
        <dbReference type="EMBL" id="CAF1017537.1"/>
    </source>
</evidence>
<dbReference type="Proteomes" id="UP000663832">
    <property type="component" value="Unassembled WGS sequence"/>
</dbReference>
<dbReference type="EMBL" id="CAJOBB010000498">
    <property type="protein sequence ID" value="CAF3692997.1"/>
    <property type="molecule type" value="Genomic_DNA"/>
</dbReference>
<dbReference type="EMBL" id="CAJNOI010000018">
    <property type="protein sequence ID" value="CAF0824361.1"/>
    <property type="molecule type" value="Genomic_DNA"/>
</dbReference>
<evidence type="ECO:0000313" key="5">
    <source>
        <dbReference type="EMBL" id="CAF3692997.1"/>
    </source>
</evidence>
<protein>
    <recommendedName>
        <fullName evidence="8">DUF4385 domain-containing protein</fullName>
    </recommendedName>
</protein>
<organism evidence="2 7">
    <name type="scientific">Adineta steineri</name>
    <dbReference type="NCBI Taxonomy" id="433720"/>
    <lineage>
        <taxon>Eukaryota</taxon>
        <taxon>Metazoa</taxon>
        <taxon>Spiralia</taxon>
        <taxon>Gnathifera</taxon>
        <taxon>Rotifera</taxon>
        <taxon>Eurotatoria</taxon>
        <taxon>Bdelloidea</taxon>
        <taxon>Adinetida</taxon>
        <taxon>Adinetidae</taxon>
        <taxon>Adineta</taxon>
    </lineage>
</organism>
<dbReference type="Proteomes" id="UP000663868">
    <property type="component" value="Unassembled WGS sequence"/>
</dbReference>
<dbReference type="EMBL" id="CAJNOM010000087">
    <property type="protein sequence ID" value="CAF1017537.1"/>
    <property type="molecule type" value="Genomic_DNA"/>
</dbReference>
<feature type="region of interest" description="Disordered" evidence="1">
    <location>
        <begin position="171"/>
        <end position="191"/>
    </location>
</feature>
<evidence type="ECO:0000313" key="7">
    <source>
        <dbReference type="Proteomes" id="UP000663877"/>
    </source>
</evidence>
<comment type="caution">
    <text evidence="2">The sequence shown here is derived from an EMBL/GenBank/DDBJ whole genome shotgun (WGS) entry which is preliminary data.</text>
</comment>
<dbReference type="Pfam" id="PF14328">
    <property type="entry name" value="DUF4385"/>
    <property type="match status" value="1"/>
</dbReference>